<evidence type="ECO:0000256" key="1">
    <source>
        <dbReference type="SAM" id="SignalP"/>
    </source>
</evidence>
<sequence>MRRFQVVAVIFALCAAPAVAQDQVEVPLAQAGDLAAQALIAGEVALALQIAEAVLAQRPDDRTALIVVAAAAPRLGDPAKGRSAGARAWAVSQGDAQKYEAARLTALAAAGEERFTLSAFWLRLALTVAPGEAERAQTLRDGRTISRRNPWSTQLSFSLVPSNNVNGGAENDDCASVGSFDCSLSEDSVALSGWRASLGFSTQYRLQEAQRSRTTVGLQYQTSRVRITEDTLVPDASLKTEFTQFNLRHDRILENGTISGHYSFGRYNYNSIVDLEDGTLSSESYDIWRVGVDRNLPLTETLNLSLGLQREWFTYSVSGIGEVDRLAFSTGLSYALANDDRVTASLVLKDSEGENASYTFTEQSISLGYRWSDPVGPVSLSVGGGIRLADYPIFVTSSDGREDRVVFANANIGFPNVSFAGFTPGLRIDASKSDSNVTRFDRNTFSAGLTISSQF</sequence>
<feature type="signal peptide" evidence="1">
    <location>
        <begin position="1"/>
        <end position="20"/>
    </location>
</feature>
<name>A0A2M8WJU3_9RHOB</name>
<comment type="caution">
    <text evidence="2">The sequence shown here is derived from an EMBL/GenBank/DDBJ whole genome shotgun (WGS) entry which is preliminary data.</text>
</comment>
<dbReference type="Proteomes" id="UP000228531">
    <property type="component" value="Unassembled WGS sequence"/>
</dbReference>
<dbReference type="SUPFAM" id="SSF56935">
    <property type="entry name" value="Porins"/>
    <property type="match status" value="1"/>
</dbReference>
<dbReference type="OrthoDB" id="7684399at2"/>
<dbReference type="AlphaFoldDB" id="A0A2M8WJU3"/>
<reference evidence="2 3" key="1">
    <citation type="submission" date="2017-11" db="EMBL/GenBank/DDBJ databases">
        <title>Genomic Encyclopedia of Archaeal and Bacterial Type Strains, Phase II (KMG-II): From Individual Species to Whole Genera.</title>
        <authorList>
            <person name="Goeker M."/>
        </authorList>
    </citation>
    <scope>NUCLEOTIDE SEQUENCE [LARGE SCALE GENOMIC DNA]</scope>
    <source>
        <strain evidence="2 3">DSM 29128</strain>
    </source>
</reference>
<evidence type="ECO:0000313" key="2">
    <source>
        <dbReference type="EMBL" id="PJI91194.1"/>
    </source>
</evidence>
<organism evidence="2 3">
    <name type="scientific">Yoonia maricola</name>
    <dbReference type="NCBI Taxonomy" id="420999"/>
    <lineage>
        <taxon>Bacteria</taxon>
        <taxon>Pseudomonadati</taxon>
        <taxon>Pseudomonadota</taxon>
        <taxon>Alphaproteobacteria</taxon>
        <taxon>Rhodobacterales</taxon>
        <taxon>Paracoccaceae</taxon>
        <taxon>Yoonia</taxon>
    </lineage>
</organism>
<feature type="chain" id="PRO_5014825172" evidence="1">
    <location>
        <begin position="21"/>
        <end position="455"/>
    </location>
</feature>
<dbReference type="RefSeq" id="WP_100366142.1">
    <property type="nucleotide sequence ID" value="NZ_PGTY01000001.1"/>
</dbReference>
<proteinExistence type="predicted"/>
<dbReference type="EMBL" id="PGTY01000001">
    <property type="protein sequence ID" value="PJI91194.1"/>
    <property type="molecule type" value="Genomic_DNA"/>
</dbReference>
<protein>
    <submittedName>
        <fullName evidence="2">Uncharacterized protein DUF560</fullName>
    </submittedName>
</protein>
<keyword evidence="1" id="KW-0732">Signal</keyword>
<evidence type="ECO:0000313" key="3">
    <source>
        <dbReference type="Proteomes" id="UP000228531"/>
    </source>
</evidence>
<accession>A0A2M8WJU3</accession>
<keyword evidence="3" id="KW-1185">Reference proteome</keyword>
<gene>
    <name evidence="2" type="ORF">BC777_0017</name>
</gene>